<reference evidence="2" key="1">
    <citation type="submission" date="2020-04" db="EMBL/GenBank/DDBJ databases">
        <authorList>
            <person name="Alioto T."/>
            <person name="Alioto T."/>
            <person name="Gomez Garrido J."/>
        </authorList>
    </citation>
    <scope>NUCLEOTIDE SEQUENCE</scope>
    <source>
        <strain evidence="2">A484AB</strain>
    </source>
</reference>
<evidence type="ECO:0000259" key="1">
    <source>
        <dbReference type="Pfam" id="PF07919"/>
    </source>
</evidence>
<dbReference type="PANTHER" id="PTHR14374">
    <property type="entry name" value="FOIE GRAS"/>
    <property type="match status" value="1"/>
</dbReference>
<dbReference type="InterPro" id="IPR012880">
    <property type="entry name" value="Gryzun"/>
</dbReference>
<dbReference type="OrthoDB" id="5976008at2759"/>
<dbReference type="AlphaFoldDB" id="A0A6S7GRU5"/>
<evidence type="ECO:0000313" key="3">
    <source>
        <dbReference type="Proteomes" id="UP001152795"/>
    </source>
</evidence>
<gene>
    <name evidence="2" type="ORF">PACLA_8A085380</name>
</gene>
<evidence type="ECO:0000313" key="2">
    <source>
        <dbReference type="EMBL" id="CAB3992672.1"/>
    </source>
</evidence>
<dbReference type="EMBL" id="CACRXK020002098">
    <property type="protein sequence ID" value="CAB3992672.1"/>
    <property type="molecule type" value="Genomic_DNA"/>
</dbReference>
<feature type="non-terminal residue" evidence="2">
    <location>
        <position position="534"/>
    </location>
</feature>
<name>A0A6S7GRU5_PARCT</name>
<organism evidence="2 3">
    <name type="scientific">Paramuricea clavata</name>
    <name type="common">Red gorgonian</name>
    <name type="synonym">Violescent sea-whip</name>
    <dbReference type="NCBI Taxonomy" id="317549"/>
    <lineage>
        <taxon>Eukaryota</taxon>
        <taxon>Metazoa</taxon>
        <taxon>Cnidaria</taxon>
        <taxon>Anthozoa</taxon>
        <taxon>Octocorallia</taxon>
        <taxon>Malacalcyonacea</taxon>
        <taxon>Plexauridae</taxon>
        <taxon>Paramuricea</taxon>
    </lineage>
</organism>
<dbReference type="Pfam" id="PF07919">
    <property type="entry name" value="Gryzun"/>
    <property type="match status" value="1"/>
</dbReference>
<protein>
    <recommendedName>
        <fullName evidence="1">Gryzun putative trafficking through Golgi domain-containing protein</fullName>
    </recommendedName>
</protein>
<accession>A0A6S7GRU5</accession>
<comment type="caution">
    <text evidence="2">The sequence shown here is derived from an EMBL/GenBank/DDBJ whole genome shotgun (WGS) entry which is preliminary data.</text>
</comment>
<feature type="domain" description="Gryzun putative trafficking through Golgi" evidence="1">
    <location>
        <begin position="351"/>
        <end position="500"/>
    </location>
</feature>
<proteinExistence type="predicted"/>
<sequence length="534" mass="59473">ECKAIFSAQSVSADSYVTLDIYLRTTCPFPIRFNSLSVLFNNPNYNSLCVVNGANNSDVSEEGDLYLEPKKIKKITFTFTPFPEDVGKHIEVTQVVLEQGSRQVCCAVLVWSGGGGSIANNADSTLLNLSSHNEEIANNDAGEWNRLRILSKLSVIPREPMVEIAFEHDQPSLIDEIYPLKLRLTNHEETTVSNVKVEIGINTETSTTRSELVWMSLDKANFESDEKHSLAFDVPEISDKIERELYVKTSQAGKTVLAAKVVYEVSVTVGTSGHVVKCVCSKVVTTSLDSIQPFKTTCSLVTKEFFRLDKIHEGELFMLLVNIKCSSPWPLTVISSKLQLSDEIQFEDDESESQLSGVSLENDESASDCFCLVSKTSDSVSRSVHLGQLHIEWRRVEQSSELPSVVTDVDLPSTTIEKVPLSIHTELPSYGTVRTALPLSYTLFNKTATVQEIEAKIEQSEHFMFTGSKEIHFSILPSARHTLNYKLFPLSPGYVTLPRLHLSVPRYQGDIDMVVRNMIPSHVFIKPPGKDITT</sequence>
<dbReference type="PANTHER" id="PTHR14374:SF0">
    <property type="entry name" value="TRAFFICKING PROTEIN PARTICLE COMPLEX SUBUNIT 11"/>
    <property type="match status" value="1"/>
</dbReference>
<dbReference type="Proteomes" id="UP001152795">
    <property type="component" value="Unassembled WGS sequence"/>
</dbReference>
<keyword evidence="3" id="KW-1185">Reference proteome</keyword>